<comment type="similarity">
    <text evidence="1">Belongs to the universal ribosomal protein uL2 family.</text>
</comment>
<dbReference type="PROSITE" id="PS00548">
    <property type="entry name" value="RIBOSOMAL_S3"/>
    <property type="match status" value="1"/>
</dbReference>
<evidence type="ECO:0000256" key="6">
    <source>
        <dbReference type="ARBA" id="ARBA00010528"/>
    </source>
</evidence>
<name>A0A1A9VJY6_GLOAU</name>
<evidence type="ECO:0000256" key="20">
    <source>
        <dbReference type="PROSITE-ProRule" id="PRU00118"/>
    </source>
</evidence>
<evidence type="ECO:0000256" key="23">
    <source>
        <dbReference type="RuleBase" id="RU004005"/>
    </source>
</evidence>
<comment type="similarity">
    <text evidence="2 22">Belongs to the universal ribosomal protein uL3 family.</text>
</comment>
<dbReference type="SUPFAM" id="SSF50447">
    <property type="entry name" value="Translation proteins"/>
    <property type="match status" value="1"/>
</dbReference>
<evidence type="ECO:0000256" key="13">
    <source>
        <dbReference type="ARBA" id="ARBA00035242"/>
    </source>
</evidence>
<dbReference type="InterPro" id="IPR014726">
    <property type="entry name" value="Ribosomal_uL2_dom3"/>
</dbReference>
<dbReference type="InterPro" id="IPR004087">
    <property type="entry name" value="KH_dom"/>
</dbReference>
<dbReference type="InterPro" id="IPR018280">
    <property type="entry name" value="Ribosomal_uS3_CS"/>
</dbReference>
<comment type="similarity">
    <text evidence="5 23">Belongs to the universal ribosomal protein uL22 family.</text>
</comment>
<dbReference type="STRING" id="7395.A0A1A9VJY6"/>
<evidence type="ECO:0000256" key="21">
    <source>
        <dbReference type="RuleBase" id="RU003624"/>
    </source>
</evidence>
<dbReference type="InterPro" id="IPR014722">
    <property type="entry name" value="Rib_uL2_dom2"/>
</dbReference>
<dbReference type="NCBIfam" id="TIGR01009">
    <property type="entry name" value="rpsC_bact"/>
    <property type="match status" value="1"/>
</dbReference>
<reference evidence="26" key="1">
    <citation type="submission" date="2020-05" db="UniProtKB">
        <authorList>
            <consortium name="EnsemblMetazoa"/>
        </authorList>
    </citation>
    <scope>IDENTIFICATION</scope>
    <source>
        <strain evidence="26">TTRI</strain>
    </source>
</reference>
<dbReference type="GO" id="GO:0002181">
    <property type="term" value="P:cytoplasmic translation"/>
    <property type="evidence" value="ECO:0007669"/>
    <property type="project" value="TreeGrafter"/>
</dbReference>
<dbReference type="PROSITE" id="PS00474">
    <property type="entry name" value="RIBOSOMAL_L3"/>
    <property type="match status" value="1"/>
</dbReference>
<evidence type="ECO:0000256" key="16">
    <source>
        <dbReference type="ARBA" id="ARBA00035440"/>
    </source>
</evidence>
<dbReference type="InterPro" id="IPR004044">
    <property type="entry name" value="KH_dom_type_2"/>
</dbReference>
<dbReference type="InterPro" id="IPR005704">
    <property type="entry name" value="Ribosomal_uS3_bac-typ"/>
</dbReference>
<dbReference type="InterPro" id="IPR005880">
    <property type="entry name" value="Ribosomal_uL2_bac/org-type"/>
</dbReference>
<dbReference type="PRINTS" id="PR00060">
    <property type="entry name" value="RIBOSOMALL16"/>
</dbReference>
<dbReference type="FunFam" id="4.10.950.10:FF:000001">
    <property type="entry name" value="50S ribosomal protein L2"/>
    <property type="match status" value="1"/>
</dbReference>
<dbReference type="Gene3D" id="3.40.1370.10">
    <property type="match status" value="1"/>
</dbReference>
<dbReference type="SUPFAM" id="SSF50104">
    <property type="entry name" value="Translation proteins SH3-like domain"/>
    <property type="match status" value="1"/>
</dbReference>
<dbReference type="Pfam" id="PF07650">
    <property type="entry name" value="KH_2"/>
    <property type="match status" value="1"/>
</dbReference>
<dbReference type="InterPro" id="IPR000597">
    <property type="entry name" value="Ribosomal_uL3"/>
</dbReference>
<dbReference type="Gene3D" id="3.30.1140.32">
    <property type="entry name" value="Ribosomal protein S3, C-terminal domain"/>
    <property type="match status" value="1"/>
</dbReference>
<dbReference type="PROSITE" id="PS00701">
    <property type="entry name" value="RIBOSOMAL_L16_2"/>
    <property type="match status" value="1"/>
</dbReference>
<evidence type="ECO:0000256" key="12">
    <source>
        <dbReference type="ARBA" id="ARBA00035209"/>
    </source>
</evidence>
<feature type="compositionally biased region" description="Low complexity" evidence="24">
    <location>
        <begin position="414"/>
        <end position="424"/>
    </location>
</feature>
<proteinExistence type="inferred from homology"/>
<dbReference type="AlphaFoldDB" id="A0A1A9VJY6"/>
<dbReference type="SUPFAM" id="SSF54821">
    <property type="entry name" value="Ribosomal protein S3 C-terminal domain"/>
    <property type="match status" value="1"/>
</dbReference>
<dbReference type="Pfam" id="PF00297">
    <property type="entry name" value="Ribosomal_L3"/>
    <property type="match status" value="1"/>
</dbReference>
<evidence type="ECO:0000256" key="2">
    <source>
        <dbReference type="ARBA" id="ARBA00006540"/>
    </source>
</evidence>
<dbReference type="FunFam" id="2.40.30.10:FF:000004">
    <property type="entry name" value="50S ribosomal protein L3"/>
    <property type="match status" value="1"/>
</dbReference>
<dbReference type="PANTHER" id="PTHR13691:SF5">
    <property type="entry name" value="LARGE RIBOSOMAL SUBUNIT PROTEIN UL2M"/>
    <property type="match status" value="1"/>
</dbReference>
<evidence type="ECO:0000256" key="19">
    <source>
        <dbReference type="ARBA" id="ARBA00069872"/>
    </source>
</evidence>
<dbReference type="InterPro" id="IPR013005">
    <property type="entry name" value="Ribosomal_uL4-like"/>
</dbReference>
<dbReference type="SUPFAM" id="SSF54570">
    <property type="entry name" value="Ribosomal protein S19"/>
    <property type="match status" value="1"/>
</dbReference>
<dbReference type="InterPro" id="IPR012340">
    <property type="entry name" value="NA-bd_OB-fold"/>
</dbReference>
<evidence type="ECO:0000256" key="24">
    <source>
        <dbReference type="SAM" id="MobiDB-lite"/>
    </source>
</evidence>
<evidence type="ECO:0000256" key="11">
    <source>
        <dbReference type="ARBA" id="ARBA00023274"/>
    </source>
</evidence>
<evidence type="ECO:0000256" key="4">
    <source>
        <dbReference type="ARBA" id="ARBA00008931"/>
    </source>
</evidence>
<dbReference type="InterPro" id="IPR023574">
    <property type="entry name" value="Ribosomal_uL4_dom_sf"/>
</dbReference>
<dbReference type="InterPro" id="IPR002222">
    <property type="entry name" value="Ribosomal_uS19"/>
</dbReference>
<evidence type="ECO:0000256" key="10">
    <source>
        <dbReference type="ARBA" id="ARBA00022980"/>
    </source>
</evidence>
<evidence type="ECO:0000256" key="18">
    <source>
        <dbReference type="ARBA" id="ARBA00035473"/>
    </source>
</evidence>
<evidence type="ECO:0000256" key="7">
    <source>
        <dbReference type="ARBA" id="ARBA00010761"/>
    </source>
</evidence>
<dbReference type="Pfam" id="PF03947">
    <property type="entry name" value="Ribosomal_L2_C"/>
    <property type="match status" value="1"/>
</dbReference>
<evidence type="ECO:0000256" key="15">
    <source>
        <dbReference type="ARBA" id="ARBA00035396"/>
    </source>
</evidence>
<dbReference type="InterPro" id="IPR001063">
    <property type="entry name" value="Ribosomal_uL22"/>
</dbReference>
<keyword evidence="8" id="KW-0699">rRNA-binding</keyword>
<dbReference type="SMART" id="SM01382">
    <property type="entry name" value="Ribosomal_L2_C"/>
    <property type="match status" value="1"/>
</dbReference>
<dbReference type="Gene3D" id="2.40.30.10">
    <property type="entry name" value="Translation factors"/>
    <property type="match status" value="1"/>
</dbReference>
<dbReference type="InterPro" id="IPR000114">
    <property type="entry name" value="Ribosomal_uL16_bact-type"/>
</dbReference>
<dbReference type="HAMAP" id="MF_01309_B">
    <property type="entry name" value="Ribosomal_uS3_B"/>
    <property type="match status" value="1"/>
</dbReference>
<dbReference type="InterPro" id="IPR047873">
    <property type="entry name" value="Ribosomal_uL16"/>
</dbReference>
<evidence type="ECO:0000256" key="17">
    <source>
        <dbReference type="ARBA" id="ARBA00035469"/>
    </source>
</evidence>
<dbReference type="PROSITE" id="PS00467">
    <property type="entry name" value="RIBOSOMAL_L2"/>
    <property type="match status" value="1"/>
</dbReference>
<dbReference type="SUPFAM" id="SSF50249">
    <property type="entry name" value="Nucleic acid-binding proteins"/>
    <property type="match status" value="1"/>
</dbReference>
<evidence type="ECO:0000256" key="9">
    <source>
        <dbReference type="ARBA" id="ARBA00022884"/>
    </source>
</evidence>
<comment type="similarity">
    <text evidence="4">Belongs to the universal ribosomal protein uL16 family.</text>
</comment>
<dbReference type="PROSITE" id="PS00586">
    <property type="entry name" value="RIBOSOMAL_L16_1"/>
    <property type="match status" value="1"/>
</dbReference>
<feature type="region of interest" description="Disordered" evidence="24">
    <location>
        <begin position="257"/>
        <end position="284"/>
    </location>
</feature>
<feature type="region of interest" description="Disordered" evidence="24">
    <location>
        <begin position="410"/>
        <end position="440"/>
    </location>
</feature>
<keyword evidence="27" id="KW-1185">Reference proteome</keyword>
<evidence type="ECO:0000259" key="25">
    <source>
        <dbReference type="PROSITE" id="PS50823"/>
    </source>
</evidence>
<dbReference type="GO" id="GO:0016740">
    <property type="term" value="F:transferase activity"/>
    <property type="evidence" value="ECO:0007669"/>
    <property type="project" value="InterPro"/>
</dbReference>
<protein>
    <recommendedName>
        <fullName evidence="13">Large ribosomal subunit protein uL2</fullName>
    </recommendedName>
    <alternativeName>
        <fullName evidence="18">30S ribosomal protein S3, chloroplastic</fullName>
    </alternativeName>
    <alternativeName>
        <fullName evidence="16">39S ribosomal protein L16, mitochondrial</fullName>
    </alternativeName>
    <alternativeName>
        <fullName evidence="15">39S ribosomal protein L3, mitochondrial</fullName>
    </alternativeName>
    <alternativeName>
        <fullName evidence="17">40S ribosomal protein S15</fullName>
    </alternativeName>
    <alternativeName>
        <fullName evidence="14">60S ribosomal protein L8</fullName>
    </alternativeName>
    <alternativeName>
        <fullName evidence="19">Large ribosomal subunit protein uL2m</fullName>
    </alternativeName>
    <alternativeName>
        <fullName evidence="12">Large ribosomal subunit protein uL3m</fullName>
    </alternativeName>
</protein>
<dbReference type="InterPro" id="IPR036920">
    <property type="entry name" value="Ribosomal_uL16_sf"/>
</dbReference>
<accession>A0A1A9VJY6</accession>
<dbReference type="InterPro" id="IPR002136">
    <property type="entry name" value="Ribosomal_uL4"/>
</dbReference>
<dbReference type="PANTHER" id="PTHR13691">
    <property type="entry name" value="RIBOSOMAL PROTEIN L2"/>
    <property type="match status" value="1"/>
</dbReference>
<dbReference type="Pfam" id="PF00237">
    <property type="entry name" value="Ribosomal_L22"/>
    <property type="match status" value="1"/>
</dbReference>
<dbReference type="InterPro" id="IPR002171">
    <property type="entry name" value="Ribosomal_uL2"/>
</dbReference>
<evidence type="ECO:0000256" key="22">
    <source>
        <dbReference type="RuleBase" id="RU003905"/>
    </source>
</evidence>
<dbReference type="Gene3D" id="2.30.30.30">
    <property type="match status" value="1"/>
</dbReference>
<dbReference type="InterPro" id="IPR022671">
    <property type="entry name" value="Ribosomal_uL2_CS"/>
</dbReference>
<evidence type="ECO:0000256" key="5">
    <source>
        <dbReference type="ARBA" id="ARBA00009451"/>
    </source>
</evidence>
<sequence length="1092" mass="120988">MTNIGHTAIYSDNSRMAVTLLHLSETHIVDIKGQDKCGYNSVILGTGDFKNIAKPQLEYLKKKGINNKCKLYESRLNDLSGIECGKKVGINHFVVGQYLDITGYSIGKGFAGVMKRHNFSGLRASHGVSIAHRSQGSTGQCQDPGRVFKGKKMAGHLGNSRITAQNMKILSIDHENSIIAVKGNNVPGFKNSYVFVRDAVKKSLHKDVPFPVGLLLDVNDDASNLLNPLIFSAKQKLSILHDIVRWQLAKRRAGTHKTKGISDVSGTTAKPYGQKRTGRARQGSLRSPQFRGGGIIFGPVVRSHTYSLNKKVRKFGLKIALSLKYLNNQVIILDNLNIDVKKTSEMCKCIKNFKFSSFLIVGDYGDDLLRAVRNLHYVDLIKPIGLNVFDILNHECVMLTKDTLKHLEDEPEKSLTSGKKSSGGRNNYGRITTRHRGGGHKKKYRVIDFKRNRSGQGIVEKIEYDPNRSGFLALISYKEDDIKSYILAPQGMKPGDIVTAGNDADILPGNCLLLKYIPVGSFVHNVELKPGNGAAIARAAGCYAQIVGRDGQYVLLRLRSGQIRLILSSCKATIGVVSNPDHKNRKLGKAGRSRWLGIRPTVRGVAMNPVDHPHGGGEGKTSGGRHPVTPWGVATKGKKTRRRNKSSDKYIKQLKGLKFAVYNGKDYIPVNVNDQNMIGHKFGEFSPTRKFTGHSGDKKATRRVLKSTPRKLNLVAGLVRNKKVSFATMQLRFCEKKAAGLIRKVLNSAIANAQYNYGLDIDNLYIKEISIGFRLKIINIWLSVWYAEKGYKQGLHQDLSIRSYINESFKHAGVSKVIIERTIDLVSVIIHSSRPGVIIGKKGSDIEKIKQKIAEKVKNNVEVNVVGVKRSEIDAVLISSSIAQQLEKRGSFRRAMKKAIQSCLRMGARGIKVSCSGRLGGAEIARTEWYKEGRLPLHTLRANIDYAFCEAKTIYGIIGVKSKYKKVFKGRIKGNTKGGSTLSFGDYGLKAVEAGRIQSKHIETARRVISRTLKRSGKVWIRIFPDTPVSKKPADVRMGKGKGSVEFWVFKAKPGRMLFEISSDVSMHLARLALEKATAKLPMKCKFVSNHN</sequence>
<dbReference type="Gene3D" id="4.10.950.10">
    <property type="entry name" value="Ribosomal protein L2, domain 3"/>
    <property type="match status" value="1"/>
</dbReference>
<dbReference type="HAMAP" id="MF_01342">
    <property type="entry name" value="Ribosomal_uL16"/>
    <property type="match status" value="1"/>
</dbReference>
<dbReference type="Pfam" id="PF00252">
    <property type="entry name" value="Ribosomal_L16"/>
    <property type="match status" value="1"/>
</dbReference>
<dbReference type="VEuPathDB" id="VectorBase:GAUT039575"/>
<dbReference type="Pfam" id="PF00573">
    <property type="entry name" value="Ribosomal_L4"/>
    <property type="match status" value="1"/>
</dbReference>
<evidence type="ECO:0000256" key="14">
    <source>
        <dbReference type="ARBA" id="ARBA00035350"/>
    </source>
</evidence>
<keyword evidence="9 20" id="KW-0694">RNA-binding</keyword>
<dbReference type="NCBIfam" id="TIGR03953">
    <property type="entry name" value="rplD_bact"/>
    <property type="match status" value="1"/>
</dbReference>
<dbReference type="PROSITE" id="PS50084">
    <property type="entry name" value="KH_TYPE_1"/>
    <property type="match status" value="1"/>
</dbReference>
<dbReference type="Gene3D" id="2.40.50.140">
    <property type="entry name" value="Nucleic acid-binding proteins"/>
    <property type="match status" value="1"/>
</dbReference>
<dbReference type="Gene3D" id="3.30.160.810">
    <property type="match status" value="1"/>
</dbReference>
<dbReference type="InterPro" id="IPR008991">
    <property type="entry name" value="Translation_prot_SH3-like_sf"/>
</dbReference>
<dbReference type="NCBIfam" id="TIGR03625">
    <property type="entry name" value="L3_bact"/>
    <property type="match status" value="1"/>
</dbReference>
<dbReference type="Gene3D" id="3.90.1170.10">
    <property type="entry name" value="Ribosomal protein L10e/L16"/>
    <property type="match status" value="1"/>
</dbReference>
<dbReference type="InterPro" id="IPR022666">
    <property type="entry name" value="Ribosomal_uL2_RNA-bd_dom"/>
</dbReference>
<dbReference type="CDD" id="cd00336">
    <property type="entry name" value="Ribosomal_L22"/>
    <property type="match status" value="1"/>
</dbReference>
<keyword evidence="10 21" id="KW-0689">Ribosomal protein</keyword>
<dbReference type="InterPro" id="IPR036394">
    <property type="entry name" value="Ribosomal_uL22_sf"/>
</dbReference>
<evidence type="ECO:0000256" key="1">
    <source>
        <dbReference type="ARBA" id="ARBA00005636"/>
    </source>
</evidence>
<keyword evidence="11 21" id="KW-0687">Ribonucleoprotein</keyword>
<dbReference type="InterPro" id="IPR009019">
    <property type="entry name" value="KH_sf_prok-type"/>
</dbReference>
<evidence type="ECO:0000313" key="26">
    <source>
        <dbReference type="EnsemblMetazoa" id="GAUT039575-PA"/>
    </source>
</evidence>
<dbReference type="InterPro" id="IPR023575">
    <property type="entry name" value="Ribosomal_uS19_SF"/>
</dbReference>
<feature type="region of interest" description="Disordered" evidence="24">
    <location>
        <begin position="606"/>
        <end position="647"/>
    </location>
</feature>
<dbReference type="InterPro" id="IPR036419">
    <property type="entry name" value="Ribosomal_S3_C_sf"/>
</dbReference>
<dbReference type="SMART" id="SM01383">
    <property type="entry name" value="Ribosomal_L2"/>
    <property type="match status" value="1"/>
</dbReference>
<dbReference type="CDD" id="cd01433">
    <property type="entry name" value="Ribosomal_L16_L10e"/>
    <property type="match status" value="1"/>
</dbReference>
<dbReference type="HAMAP" id="MF_00531">
    <property type="entry name" value="Ribosomal_uS19"/>
    <property type="match status" value="1"/>
</dbReference>
<dbReference type="InterPro" id="IPR022669">
    <property type="entry name" value="Ribosomal_uL2_C"/>
</dbReference>
<comment type="similarity">
    <text evidence="6">Belongs to the universal ribosomal protein uL4 family.</text>
</comment>
<dbReference type="InterPro" id="IPR009000">
    <property type="entry name" value="Transl_B-barrel_sf"/>
</dbReference>
<dbReference type="PROSITE" id="PS50823">
    <property type="entry name" value="KH_TYPE_2"/>
    <property type="match status" value="1"/>
</dbReference>
<dbReference type="HAMAP" id="MF_01328_B">
    <property type="entry name" value="Ribosomal_uL4_B"/>
    <property type="match status" value="1"/>
</dbReference>
<dbReference type="Gene3D" id="3.30.300.20">
    <property type="match status" value="1"/>
</dbReference>
<dbReference type="NCBIfam" id="TIGR01164">
    <property type="entry name" value="rplP_bact"/>
    <property type="match status" value="1"/>
</dbReference>
<dbReference type="Proteomes" id="UP000078200">
    <property type="component" value="Unassembled WGS sequence"/>
</dbReference>
<comment type="similarity">
    <text evidence="7 21">Belongs to the universal ribosomal protein uS3 family.</text>
</comment>
<dbReference type="InterPro" id="IPR016180">
    <property type="entry name" value="Ribosomal_uL16_dom"/>
</dbReference>
<dbReference type="FunFam" id="2.30.30.30:FF:000001">
    <property type="entry name" value="50S ribosomal protein L2"/>
    <property type="match status" value="1"/>
</dbReference>
<dbReference type="SMART" id="SM00322">
    <property type="entry name" value="KH"/>
    <property type="match status" value="1"/>
</dbReference>
<dbReference type="InterPro" id="IPR020798">
    <property type="entry name" value="Ribosomal_uL16_CS"/>
</dbReference>
<evidence type="ECO:0000313" key="27">
    <source>
        <dbReference type="Proteomes" id="UP000078200"/>
    </source>
</evidence>
<dbReference type="EnsemblMetazoa" id="GAUT039575-RA">
    <property type="protein sequence ID" value="GAUT039575-PA"/>
    <property type="gene ID" value="GAUT039575"/>
</dbReference>
<dbReference type="HAMAP" id="MF_01320_B">
    <property type="entry name" value="Ribosomal_uL2_B"/>
    <property type="match status" value="1"/>
</dbReference>
<dbReference type="SUPFAM" id="SSF52166">
    <property type="entry name" value="Ribosomal protein L4"/>
    <property type="match status" value="1"/>
</dbReference>
<dbReference type="InterPro" id="IPR019927">
    <property type="entry name" value="Ribosomal_uL3_bac/org-type"/>
</dbReference>
<comment type="similarity">
    <text evidence="3">Belongs to the universal ribosomal protein uS19 family.</text>
</comment>
<dbReference type="FunFam" id="3.90.1170.10:FF:000001">
    <property type="entry name" value="50S ribosomal protein L16"/>
    <property type="match status" value="1"/>
</dbReference>
<dbReference type="GO" id="GO:0015934">
    <property type="term" value="C:large ribosomal subunit"/>
    <property type="evidence" value="ECO:0007669"/>
    <property type="project" value="InterPro"/>
</dbReference>
<dbReference type="SUPFAM" id="SSF54814">
    <property type="entry name" value="Prokaryotic type KH domain (KH-domain type II)"/>
    <property type="match status" value="1"/>
</dbReference>
<dbReference type="InterPro" id="IPR019926">
    <property type="entry name" value="Ribosomal_uL3_CS"/>
</dbReference>
<dbReference type="GO" id="GO:0003735">
    <property type="term" value="F:structural constituent of ribosome"/>
    <property type="evidence" value="ECO:0007669"/>
    <property type="project" value="InterPro"/>
</dbReference>
<dbReference type="CDD" id="cd02412">
    <property type="entry name" value="KH-II_30S_S3"/>
    <property type="match status" value="1"/>
</dbReference>
<dbReference type="Pfam" id="PF00181">
    <property type="entry name" value="Ribosomal_L2_N"/>
    <property type="match status" value="1"/>
</dbReference>
<dbReference type="NCBIfam" id="TIGR01171">
    <property type="entry name" value="rplB_bact"/>
    <property type="match status" value="1"/>
</dbReference>
<dbReference type="SUPFAM" id="SSF54686">
    <property type="entry name" value="Ribosomal protein L16p/L10e"/>
    <property type="match status" value="1"/>
</dbReference>
<dbReference type="GO" id="GO:0019843">
    <property type="term" value="F:rRNA binding"/>
    <property type="evidence" value="ECO:0007669"/>
    <property type="project" value="UniProtKB-KW"/>
</dbReference>
<dbReference type="Pfam" id="PF00203">
    <property type="entry name" value="Ribosomal_S19"/>
    <property type="match status" value="1"/>
</dbReference>
<dbReference type="SUPFAM" id="SSF54843">
    <property type="entry name" value="Ribosomal protein L22"/>
    <property type="match status" value="1"/>
</dbReference>
<dbReference type="Gene3D" id="3.90.470.10">
    <property type="entry name" value="Ribosomal protein L22/L17"/>
    <property type="match status" value="1"/>
</dbReference>
<dbReference type="InterPro" id="IPR015946">
    <property type="entry name" value="KH_dom-like_a/b"/>
</dbReference>
<organism evidence="26 27">
    <name type="scientific">Glossina austeni</name>
    <name type="common">Savannah tsetse fly</name>
    <dbReference type="NCBI Taxonomy" id="7395"/>
    <lineage>
        <taxon>Eukaryota</taxon>
        <taxon>Metazoa</taxon>
        <taxon>Ecdysozoa</taxon>
        <taxon>Arthropoda</taxon>
        <taxon>Hexapoda</taxon>
        <taxon>Insecta</taxon>
        <taxon>Pterygota</taxon>
        <taxon>Neoptera</taxon>
        <taxon>Endopterygota</taxon>
        <taxon>Diptera</taxon>
        <taxon>Brachycera</taxon>
        <taxon>Muscomorpha</taxon>
        <taxon>Hippoboscoidea</taxon>
        <taxon>Glossinidae</taxon>
        <taxon>Glossina</taxon>
    </lineage>
</organism>
<feature type="domain" description="KH type-2" evidence="25">
    <location>
        <begin position="801"/>
        <end position="869"/>
    </location>
</feature>
<dbReference type="FunFam" id="3.30.300.20:FF:000001">
    <property type="entry name" value="30S ribosomal protein S3"/>
    <property type="match status" value="1"/>
</dbReference>
<evidence type="ECO:0000256" key="3">
    <source>
        <dbReference type="ARBA" id="ARBA00007345"/>
    </source>
</evidence>
<evidence type="ECO:0000256" key="8">
    <source>
        <dbReference type="ARBA" id="ARBA00022730"/>
    </source>
</evidence>